<dbReference type="InterPro" id="IPR023562">
    <property type="entry name" value="ClpP/TepA"/>
</dbReference>
<dbReference type="InterPro" id="IPR029045">
    <property type="entry name" value="ClpP/crotonase-like_dom_sf"/>
</dbReference>
<comment type="function">
    <text evidence="2">Cleaves peptides in various proteins in a process that requires ATP hydrolysis. Has a chymotrypsin-like activity. Plays a major role in the degradation of misfolded proteins.</text>
</comment>
<dbReference type="InterPro" id="IPR001907">
    <property type="entry name" value="ClpP"/>
</dbReference>
<dbReference type="PANTHER" id="PTHR10381:SF72">
    <property type="entry name" value="ATP-DEPENDENT CLP PROTEASE PROTEOLYTIC SUBUNIT-LIKE-RELATED"/>
    <property type="match status" value="1"/>
</dbReference>
<evidence type="ECO:0000313" key="5">
    <source>
        <dbReference type="Proteomes" id="UP000757435"/>
    </source>
</evidence>
<dbReference type="CDD" id="cd07017">
    <property type="entry name" value="S14_ClpP_2"/>
    <property type="match status" value="1"/>
</dbReference>
<dbReference type="PRINTS" id="PR00127">
    <property type="entry name" value="CLPPROTEASEP"/>
</dbReference>
<evidence type="ECO:0000313" key="4">
    <source>
        <dbReference type="EMBL" id="MBW4657457.1"/>
    </source>
</evidence>
<dbReference type="EC" id="3.4.21.92" evidence="2"/>
<comment type="caution">
    <text evidence="2">Lacks conserved residue(s) required for the propagation of feature annotation.</text>
</comment>
<comment type="subcellular location">
    <subcellularLocation>
        <location evidence="2">Cytoplasm</location>
    </subcellularLocation>
</comment>
<comment type="catalytic activity">
    <reaction evidence="2">
        <text>Hydrolysis of proteins to small peptides in the presence of ATP and magnesium. alpha-casein is the usual test substrate. In the absence of ATP, only oligopeptides shorter than five residues are hydrolyzed (such as succinyl-Leu-Tyr-|-NHMec, and Leu-Tyr-Leu-|-Tyr-Trp, in which cleavage of the -Tyr-|-Leu- and -Tyr-|-Trp bonds also occurs).</text>
        <dbReference type="EC" id="3.4.21.92"/>
    </reaction>
</comment>
<accession>A0A951UKZ7</accession>
<evidence type="ECO:0000256" key="2">
    <source>
        <dbReference type="HAMAP-Rule" id="MF_00444"/>
    </source>
</evidence>
<dbReference type="SUPFAM" id="SSF52096">
    <property type="entry name" value="ClpP/crotonase"/>
    <property type="match status" value="1"/>
</dbReference>
<dbReference type="GO" id="GO:0051117">
    <property type="term" value="F:ATPase binding"/>
    <property type="evidence" value="ECO:0007669"/>
    <property type="project" value="TreeGrafter"/>
</dbReference>
<comment type="subunit">
    <text evidence="2">Fourteen ClpP subunits assemble into 2 heptameric rings which stack back to back to give a disk-like structure with a central cavity, resembling the structure of eukaryotic proteasomes.</text>
</comment>
<dbReference type="HAMAP" id="MF_00444">
    <property type="entry name" value="ClpP"/>
    <property type="match status" value="1"/>
</dbReference>
<protein>
    <recommendedName>
        <fullName evidence="2 3">ATP-dependent Clp protease proteolytic subunit</fullName>
        <ecNumber evidence="2">3.4.21.92</ecNumber>
    </recommendedName>
    <alternativeName>
        <fullName evidence="2">Endopeptidase Clp</fullName>
    </alternativeName>
</protein>
<keyword evidence="2" id="KW-0720">Serine protease</keyword>
<gene>
    <name evidence="2" type="primary">clpP</name>
    <name evidence="4" type="ORF">KME15_02190</name>
</gene>
<comment type="caution">
    <text evidence="4">The sequence shown here is derived from an EMBL/GenBank/DDBJ whole genome shotgun (WGS) entry which is preliminary data.</text>
</comment>
<comment type="similarity">
    <text evidence="1 2 3">Belongs to the peptidase S14 family.</text>
</comment>
<dbReference type="GO" id="GO:0006515">
    <property type="term" value="P:protein quality control for misfolded or incompletely synthesized proteins"/>
    <property type="evidence" value="ECO:0007669"/>
    <property type="project" value="TreeGrafter"/>
</dbReference>
<evidence type="ECO:0000256" key="3">
    <source>
        <dbReference type="RuleBase" id="RU003567"/>
    </source>
</evidence>
<dbReference type="Gene3D" id="3.90.226.10">
    <property type="entry name" value="2-enoyl-CoA Hydratase, Chain A, domain 1"/>
    <property type="match status" value="1"/>
</dbReference>
<dbReference type="GO" id="GO:0009368">
    <property type="term" value="C:endopeptidase Clp complex"/>
    <property type="evidence" value="ECO:0007669"/>
    <property type="project" value="TreeGrafter"/>
</dbReference>
<reference evidence="4" key="2">
    <citation type="journal article" date="2022" name="Microbiol. Resour. Announc.">
        <title>Metagenome Sequencing to Explore Phylogenomics of Terrestrial Cyanobacteria.</title>
        <authorList>
            <person name="Ward R.D."/>
            <person name="Stajich J.E."/>
            <person name="Johansen J.R."/>
            <person name="Huntemann M."/>
            <person name="Clum A."/>
            <person name="Foster B."/>
            <person name="Foster B."/>
            <person name="Roux S."/>
            <person name="Palaniappan K."/>
            <person name="Varghese N."/>
            <person name="Mukherjee S."/>
            <person name="Reddy T.B.K."/>
            <person name="Daum C."/>
            <person name="Copeland A."/>
            <person name="Chen I.A."/>
            <person name="Ivanova N.N."/>
            <person name="Kyrpides N.C."/>
            <person name="Shapiro N."/>
            <person name="Eloe-Fadrosh E.A."/>
            <person name="Pietrasiak N."/>
        </authorList>
    </citation>
    <scope>NUCLEOTIDE SEQUENCE</scope>
    <source>
        <strain evidence="4">UHER 2000/2452</strain>
    </source>
</reference>
<name>A0A951UKZ7_9CYAN</name>
<dbReference type="GO" id="GO:0004252">
    <property type="term" value="F:serine-type endopeptidase activity"/>
    <property type="evidence" value="ECO:0007669"/>
    <property type="project" value="UniProtKB-UniRule"/>
</dbReference>
<proteinExistence type="inferred from homology"/>
<organism evidence="4 5">
    <name type="scientific">Drouetiella hepatica Uher 2000/2452</name>
    <dbReference type="NCBI Taxonomy" id="904376"/>
    <lineage>
        <taxon>Bacteria</taxon>
        <taxon>Bacillati</taxon>
        <taxon>Cyanobacteriota</taxon>
        <taxon>Cyanophyceae</taxon>
        <taxon>Oculatellales</taxon>
        <taxon>Oculatellaceae</taxon>
        <taxon>Drouetiella</taxon>
    </lineage>
</organism>
<dbReference type="Proteomes" id="UP000757435">
    <property type="component" value="Unassembled WGS sequence"/>
</dbReference>
<dbReference type="PANTHER" id="PTHR10381">
    <property type="entry name" value="ATP-DEPENDENT CLP PROTEASE PROTEOLYTIC SUBUNIT"/>
    <property type="match status" value="1"/>
</dbReference>
<reference evidence="4" key="1">
    <citation type="submission" date="2021-05" db="EMBL/GenBank/DDBJ databases">
        <authorList>
            <person name="Pietrasiak N."/>
            <person name="Ward R."/>
            <person name="Stajich J.E."/>
            <person name="Kurbessoian T."/>
        </authorList>
    </citation>
    <scope>NUCLEOTIDE SEQUENCE</scope>
    <source>
        <strain evidence="4">UHER 2000/2452</strain>
    </source>
</reference>
<dbReference type="GO" id="GO:0004176">
    <property type="term" value="F:ATP-dependent peptidase activity"/>
    <property type="evidence" value="ECO:0007669"/>
    <property type="project" value="InterPro"/>
</dbReference>
<keyword evidence="2" id="KW-0378">Hydrolase</keyword>
<dbReference type="AlphaFoldDB" id="A0A951UKZ7"/>
<sequence>MSVDDVLRVPYNIPGSQNWQWVNIFTRLSQERIIFLNQPLTDGLANSIISALLYLDSEDQTKPIRLYINSLGDPVDAGMANITAGNMSIMAGMAIYDTMRHIKSPVMTICLGQAVGMAAMLLAAGTAGNRVSLPHSTIVLDHPRIGGQGQATDIDITAKEVMSKKALMLEILAQTTGQTVEKITLDTNRTLYMTPHQAKEYGLIDRVLESPKDLNIPAAVLT</sequence>
<evidence type="ECO:0000256" key="1">
    <source>
        <dbReference type="ARBA" id="ARBA00007039"/>
    </source>
</evidence>
<keyword evidence="2" id="KW-0963">Cytoplasm</keyword>
<dbReference type="GO" id="GO:0005737">
    <property type="term" value="C:cytoplasm"/>
    <property type="evidence" value="ECO:0007669"/>
    <property type="project" value="UniProtKB-SubCell"/>
</dbReference>
<dbReference type="Pfam" id="PF00574">
    <property type="entry name" value="CLP_protease"/>
    <property type="match status" value="2"/>
</dbReference>
<dbReference type="EMBL" id="JAHHHD010000002">
    <property type="protein sequence ID" value="MBW4657457.1"/>
    <property type="molecule type" value="Genomic_DNA"/>
</dbReference>
<keyword evidence="2 4" id="KW-0645">Protease</keyword>